<dbReference type="Gene3D" id="1.10.3720.10">
    <property type="entry name" value="MetI-like"/>
    <property type="match status" value="1"/>
</dbReference>
<feature type="transmembrane region" description="Helical" evidence="7">
    <location>
        <begin position="65"/>
        <end position="86"/>
    </location>
</feature>
<dbReference type="Proteomes" id="UP001158049">
    <property type="component" value="Unassembled WGS sequence"/>
</dbReference>
<keyword evidence="3" id="KW-1003">Cell membrane</keyword>
<organism evidence="9 10">
    <name type="scientific">Noviherbaspirillum suwonense</name>
    <dbReference type="NCBI Taxonomy" id="1224511"/>
    <lineage>
        <taxon>Bacteria</taxon>
        <taxon>Pseudomonadati</taxon>
        <taxon>Pseudomonadota</taxon>
        <taxon>Betaproteobacteria</taxon>
        <taxon>Burkholderiales</taxon>
        <taxon>Oxalobacteraceae</taxon>
        <taxon>Noviherbaspirillum</taxon>
    </lineage>
</organism>
<evidence type="ECO:0000256" key="3">
    <source>
        <dbReference type="ARBA" id="ARBA00022475"/>
    </source>
</evidence>
<evidence type="ECO:0000256" key="6">
    <source>
        <dbReference type="ARBA" id="ARBA00023136"/>
    </source>
</evidence>
<dbReference type="EMBL" id="FXUL01000005">
    <property type="protein sequence ID" value="SMP57762.1"/>
    <property type="molecule type" value="Genomic_DNA"/>
</dbReference>
<evidence type="ECO:0000256" key="5">
    <source>
        <dbReference type="ARBA" id="ARBA00022989"/>
    </source>
</evidence>
<evidence type="ECO:0000313" key="10">
    <source>
        <dbReference type="Proteomes" id="UP001158049"/>
    </source>
</evidence>
<dbReference type="CDD" id="cd06261">
    <property type="entry name" value="TM_PBP2"/>
    <property type="match status" value="1"/>
</dbReference>
<protein>
    <submittedName>
        <fullName evidence="9">NitT/TauT family transport system permease protein</fullName>
    </submittedName>
</protein>
<evidence type="ECO:0000256" key="2">
    <source>
        <dbReference type="ARBA" id="ARBA00022448"/>
    </source>
</evidence>
<keyword evidence="5 7" id="KW-1133">Transmembrane helix</keyword>
<evidence type="ECO:0000313" key="9">
    <source>
        <dbReference type="EMBL" id="SMP57762.1"/>
    </source>
</evidence>
<gene>
    <name evidence="9" type="ORF">SAMN06295970_105158</name>
</gene>
<evidence type="ECO:0000259" key="8">
    <source>
        <dbReference type="PROSITE" id="PS50928"/>
    </source>
</evidence>
<comment type="caution">
    <text evidence="9">The sequence shown here is derived from an EMBL/GenBank/DDBJ whole genome shotgun (WGS) entry which is preliminary data.</text>
</comment>
<accession>A0ABY1Q490</accession>
<comment type="subcellular location">
    <subcellularLocation>
        <location evidence="1 7">Cell membrane</location>
        <topology evidence="1 7">Multi-pass membrane protein</topology>
    </subcellularLocation>
</comment>
<dbReference type="PANTHER" id="PTHR30151:SF0">
    <property type="entry name" value="ABC TRANSPORTER PERMEASE PROTEIN MJ0413-RELATED"/>
    <property type="match status" value="1"/>
</dbReference>
<feature type="transmembrane region" description="Helical" evidence="7">
    <location>
        <begin position="127"/>
        <end position="147"/>
    </location>
</feature>
<dbReference type="InterPro" id="IPR035906">
    <property type="entry name" value="MetI-like_sf"/>
</dbReference>
<dbReference type="PANTHER" id="PTHR30151">
    <property type="entry name" value="ALKANE SULFONATE ABC TRANSPORTER-RELATED, MEMBRANE SUBUNIT"/>
    <property type="match status" value="1"/>
</dbReference>
<keyword evidence="10" id="KW-1185">Reference proteome</keyword>
<comment type="similarity">
    <text evidence="7">Belongs to the binding-protein-dependent transport system permease family.</text>
</comment>
<evidence type="ECO:0000256" key="4">
    <source>
        <dbReference type="ARBA" id="ARBA00022692"/>
    </source>
</evidence>
<keyword evidence="2 7" id="KW-0813">Transport</keyword>
<keyword evidence="6 7" id="KW-0472">Membrane</keyword>
<proteinExistence type="inferred from homology"/>
<feature type="transmembrane region" description="Helical" evidence="7">
    <location>
        <begin position="187"/>
        <end position="204"/>
    </location>
</feature>
<evidence type="ECO:0000256" key="7">
    <source>
        <dbReference type="RuleBase" id="RU363032"/>
    </source>
</evidence>
<dbReference type="SUPFAM" id="SSF161098">
    <property type="entry name" value="MetI-like"/>
    <property type="match status" value="1"/>
</dbReference>
<feature type="transmembrane region" description="Helical" evidence="7">
    <location>
        <begin position="224"/>
        <end position="245"/>
    </location>
</feature>
<feature type="domain" description="ABC transmembrane type-1" evidence="8">
    <location>
        <begin position="61"/>
        <end position="246"/>
    </location>
</feature>
<dbReference type="PROSITE" id="PS50928">
    <property type="entry name" value="ABC_TM1"/>
    <property type="match status" value="1"/>
</dbReference>
<evidence type="ECO:0000256" key="1">
    <source>
        <dbReference type="ARBA" id="ARBA00004651"/>
    </source>
</evidence>
<dbReference type="InterPro" id="IPR000515">
    <property type="entry name" value="MetI-like"/>
</dbReference>
<dbReference type="Pfam" id="PF00528">
    <property type="entry name" value="BPD_transp_1"/>
    <property type="match status" value="1"/>
</dbReference>
<name>A0ABY1Q490_9BURK</name>
<sequence length="255" mass="28004">MKNSEQMIGRLQPLVGVFLLIVFWELAFEMRLIDPVLLPSPAQSFHAFWQGLQEGSLWGDLQRTVVRTAISFAIALVIAVPLGILLGSSDKVYRTLEFPIDFFRSTPASAMFPLFLILFGSGEGTKIAVAAFGAALSILFSTAYGVMNARKQRQLAARVMGASRLQVLTDVTLWESLPQTFVGMRSGVSLALVIVIVAEMFIGSTDGLGQRILKSQMVFDMPDMYASIFAAGALGYMLNLLFIVAERRFVHWGGK</sequence>
<reference evidence="9 10" key="1">
    <citation type="submission" date="2017-05" db="EMBL/GenBank/DDBJ databases">
        <authorList>
            <person name="Varghese N."/>
            <person name="Submissions S."/>
        </authorList>
    </citation>
    <scope>NUCLEOTIDE SEQUENCE [LARGE SCALE GENOMIC DNA]</scope>
    <source>
        <strain evidence="9 10">DSM 26001</strain>
    </source>
</reference>
<keyword evidence="4 7" id="KW-0812">Transmembrane</keyword>
<feature type="transmembrane region" description="Helical" evidence="7">
    <location>
        <begin position="7"/>
        <end position="27"/>
    </location>
</feature>
<dbReference type="RefSeq" id="WP_283442022.1">
    <property type="nucleotide sequence ID" value="NZ_FXUL01000005.1"/>
</dbReference>
<feature type="transmembrane region" description="Helical" evidence="7">
    <location>
        <begin position="98"/>
        <end position="121"/>
    </location>
</feature>